<protein>
    <recommendedName>
        <fullName evidence="2">GON domain-containing protein</fullName>
    </recommendedName>
</protein>
<dbReference type="Pfam" id="PF19030">
    <property type="entry name" value="TSP1_ADAMTS"/>
    <property type="match status" value="1"/>
</dbReference>
<dbReference type="Proteomes" id="UP000030758">
    <property type="component" value="Unassembled WGS sequence"/>
</dbReference>
<accession>A0A085N4W3</accession>
<dbReference type="GO" id="GO:0004222">
    <property type="term" value="F:metalloendopeptidase activity"/>
    <property type="evidence" value="ECO:0007669"/>
    <property type="project" value="InterPro"/>
</dbReference>
<dbReference type="EMBL" id="KL367555">
    <property type="protein sequence ID" value="KFD64509.1"/>
    <property type="molecule type" value="Genomic_DNA"/>
</dbReference>
<dbReference type="InterPro" id="IPR012314">
    <property type="entry name" value="Pept_M12B_GON-ADAMTSs"/>
</dbReference>
<feature type="domain" description="GON" evidence="2">
    <location>
        <begin position="81"/>
        <end position="141"/>
    </location>
</feature>
<keyword evidence="1" id="KW-0479">Metal-binding</keyword>
<dbReference type="PANTHER" id="PTHR21301:SF10">
    <property type="entry name" value="REVERSE TRANSCRIPTASE DOMAIN-CONTAINING PROTEIN"/>
    <property type="match status" value="1"/>
</dbReference>
<reference evidence="3" key="1">
    <citation type="journal article" date="2014" name="Nat. Genet.">
        <title>Genome and transcriptome of the porcine whipworm Trichuris suis.</title>
        <authorList>
            <person name="Jex A.R."/>
            <person name="Nejsum P."/>
            <person name="Schwarz E.M."/>
            <person name="Hu L."/>
            <person name="Young N.D."/>
            <person name="Hall R.S."/>
            <person name="Korhonen P.K."/>
            <person name="Liao S."/>
            <person name="Thamsborg S."/>
            <person name="Xia J."/>
            <person name="Xu P."/>
            <person name="Wang S."/>
            <person name="Scheerlinck J.P."/>
            <person name="Hofmann A."/>
            <person name="Sternberg P.W."/>
            <person name="Wang J."/>
            <person name="Gasser R.B."/>
        </authorList>
    </citation>
    <scope>NUCLEOTIDE SEQUENCE [LARGE SCALE GENOMIC DNA]</scope>
    <source>
        <strain evidence="3">DCEP-RM93F</strain>
    </source>
</reference>
<dbReference type="AlphaFoldDB" id="A0A085N4W3"/>
<dbReference type="PROSITE" id="PS51046">
    <property type="entry name" value="GON"/>
    <property type="match status" value="1"/>
</dbReference>
<name>A0A085N4W3_9BILA</name>
<evidence type="ECO:0000256" key="1">
    <source>
        <dbReference type="ARBA" id="ARBA00022723"/>
    </source>
</evidence>
<sequence length="430" mass="48761">MTRACGWGTQERRIRCVNRHGLRTSKELCNPGLKPKKRRRCFVKDCSHHPMETAARYQISQKGSLTSLSARNSTGLYPYQGPKNCYELRQMRNTSADGEYTIWARGSALRIYCYGMKNLYPKEYLTLQTDPLSNFAEFYGKSIVLTVHDGHFATVEHGSFVPFATAGDCYSAVKCAQAYPMECICCAAAFPEPILVVRDVYDVSQSGVYDSFQNLQKWRNSGLHHLSAWINHATKDATQYESRVMGTKMYVLIANSIYMPLANDPSESLKKTLLSLLMSYGEESKDPERMRIAAHLKFSSTYKPLKLYGLRKMHKAGIPFGPIVSTINSTTSELSRYLKAIIKPRSGKESSCIKNSKEFVGELRGWRIASEDILRYVGDIFTVMKKGKEVQLLTFLNTIFPGHVVFTMETEVNKELPILDVFIMKTDELD</sequence>
<organism evidence="3">
    <name type="scientific">Trichuris suis</name>
    <name type="common">pig whipworm</name>
    <dbReference type="NCBI Taxonomy" id="68888"/>
    <lineage>
        <taxon>Eukaryota</taxon>
        <taxon>Metazoa</taxon>
        <taxon>Ecdysozoa</taxon>
        <taxon>Nematoda</taxon>
        <taxon>Enoplea</taxon>
        <taxon>Dorylaimia</taxon>
        <taxon>Trichinellida</taxon>
        <taxon>Trichuridae</taxon>
        <taxon>Trichuris</taxon>
    </lineage>
</organism>
<evidence type="ECO:0000259" key="2">
    <source>
        <dbReference type="PROSITE" id="PS51046"/>
    </source>
</evidence>
<dbReference type="PANTHER" id="PTHR21301">
    <property type="entry name" value="REVERSE TRANSCRIPTASE"/>
    <property type="match status" value="1"/>
</dbReference>
<dbReference type="GO" id="GO:0008270">
    <property type="term" value="F:zinc ion binding"/>
    <property type="evidence" value="ECO:0007669"/>
    <property type="project" value="InterPro"/>
</dbReference>
<evidence type="ECO:0000313" key="3">
    <source>
        <dbReference type="EMBL" id="KFD64509.1"/>
    </source>
</evidence>
<proteinExistence type="predicted"/>
<dbReference type="Pfam" id="PF08685">
    <property type="entry name" value="GON"/>
    <property type="match status" value="2"/>
</dbReference>
<gene>
    <name evidence="3" type="ORF">M514_23356</name>
</gene>